<evidence type="ECO:0000313" key="3">
    <source>
        <dbReference type="Proteomes" id="UP000194360"/>
    </source>
</evidence>
<dbReference type="EMBL" id="MIGB01000018">
    <property type="protein sequence ID" value="OSY39217.1"/>
    <property type="molecule type" value="Genomic_DNA"/>
</dbReference>
<dbReference type="OrthoDB" id="63519at2"/>
<protein>
    <submittedName>
        <fullName evidence="2">Short chain dehydrogenase</fullName>
    </submittedName>
</protein>
<evidence type="ECO:0000313" key="2">
    <source>
        <dbReference type="EMBL" id="OSY39217.1"/>
    </source>
</evidence>
<dbReference type="Gene3D" id="3.40.50.1820">
    <property type="entry name" value="alpha/beta hydrolase"/>
    <property type="match status" value="1"/>
</dbReference>
<dbReference type="InterPro" id="IPR000073">
    <property type="entry name" value="AB_hydrolase_1"/>
</dbReference>
<dbReference type="AlphaFoldDB" id="A0A1Y2MWL6"/>
<dbReference type="PANTHER" id="PTHR43798:SF33">
    <property type="entry name" value="HYDROLASE, PUTATIVE (AFU_ORTHOLOGUE AFUA_2G14860)-RELATED"/>
    <property type="match status" value="1"/>
</dbReference>
<feature type="domain" description="AB hydrolase-1" evidence="1">
    <location>
        <begin position="30"/>
        <end position="260"/>
    </location>
</feature>
<reference evidence="2 3" key="1">
    <citation type="submission" date="2016-09" db="EMBL/GenBank/DDBJ databases">
        <title>Pseudonocardia autotrophica DSM535, a candidate organism with high potential of specific P450 cytochromes.</title>
        <authorList>
            <person name="Grumaz C."/>
            <person name="Vainshtein Y."/>
            <person name="Kirstahler P."/>
            <person name="Sohn K."/>
        </authorList>
    </citation>
    <scope>NUCLEOTIDE SEQUENCE [LARGE SCALE GENOMIC DNA]</scope>
    <source>
        <strain evidence="2 3">DSM 535</strain>
    </source>
</reference>
<proteinExistence type="predicted"/>
<dbReference type="SUPFAM" id="SSF53474">
    <property type="entry name" value="alpha/beta-Hydrolases"/>
    <property type="match status" value="1"/>
</dbReference>
<dbReference type="InterPro" id="IPR050266">
    <property type="entry name" value="AB_hydrolase_sf"/>
</dbReference>
<dbReference type="STRING" id="2074.BG845_03487"/>
<comment type="caution">
    <text evidence="2">The sequence shown here is derived from an EMBL/GenBank/DDBJ whole genome shotgun (WGS) entry which is preliminary data.</text>
</comment>
<dbReference type="RefSeq" id="WP_085913709.1">
    <property type="nucleotide sequence ID" value="NZ_AP018920.1"/>
</dbReference>
<name>A0A1Y2MWL6_PSEAH</name>
<dbReference type="InterPro" id="IPR029058">
    <property type="entry name" value="AB_hydrolase_fold"/>
</dbReference>
<sequence length="276" mass="29401">MARIAKEQLAVAADGTAIHGYVEGAGPPLLVLHPGMDDGRSWARVTHRLADRFRTIRLHRRTYRLDQEVEAATSMAVEVRDVLAVADAIDEPCLLIGHSSGGVVALEALAAAPGTFAGAVVYEAPVPIGGPLGGRALERARAALDRNAPGAALTIFMREIVGYPPWLSRVYGILVGAVPALRARVPRQIVDTEAIDDTGVRLDAYGAIDVPVLLLLGERSPAHLADRTGALATAVPRTRIARLAGQEHNANRRAPDRVARLVAEFAHDVFRVGGQR</sequence>
<dbReference type="PANTHER" id="PTHR43798">
    <property type="entry name" value="MONOACYLGLYCEROL LIPASE"/>
    <property type="match status" value="1"/>
</dbReference>
<dbReference type="GO" id="GO:0003824">
    <property type="term" value="F:catalytic activity"/>
    <property type="evidence" value="ECO:0007669"/>
    <property type="project" value="UniProtKB-ARBA"/>
</dbReference>
<dbReference type="Pfam" id="PF12697">
    <property type="entry name" value="Abhydrolase_6"/>
    <property type="match status" value="1"/>
</dbReference>
<gene>
    <name evidence="2" type="ORF">BG845_03487</name>
</gene>
<keyword evidence="3" id="KW-1185">Reference proteome</keyword>
<organism evidence="2 3">
    <name type="scientific">Pseudonocardia autotrophica</name>
    <name type="common">Amycolata autotrophica</name>
    <name type="synonym">Nocardia autotrophica</name>
    <dbReference type="NCBI Taxonomy" id="2074"/>
    <lineage>
        <taxon>Bacteria</taxon>
        <taxon>Bacillati</taxon>
        <taxon>Actinomycetota</taxon>
        <taxon>Actinomycetes</taxon>
        <taxon>Pseudonocardiales</taxon>
        <taxon>Pseudonocardiaceae</taxon>
        <taxon>Pseudonocardia</taxon>
    </lineage>
</organism>
<dbReference type="Proteomes" id="UP000194360">
    <property type="component" value="Unassembled WGS sequence"/>
</dbReference>
<accession>A0A1Y2MWL6</accession>
<dbReference type="GO" id="GO:0016020">
    <property type="term" value="C:membrane"/>
    <property type="evidence" value="ECO:0007669"/>
    <property type="project" value="TreeGrafter"/>
</dbReference>
<evidence type="ECO:0000259" key="1">
    <source>
        <dbReference type="Pfam" id="PF12697"/>
    </source>
</evidence>